<dbReference type="GO" id="GO:0051087">
    <property type="term" value="F:protein-folding chaperone binding"/>
    <property type="evidence" value="ECO:0007669"/>
    <property type="project" value="InterPro"/>
</dbReference>
<dbReference type="STRING" id="3914.A0A0L9VLR4"/>
<feature type="region of interest" description="Disordered" evidence="1">
    <location>
        <begin position="94"/>
        <end position="120"/>
    </location>
</feature>
<proteinExistence type="predicted"/>
<dbReference type="EMBL" id="JABFOF010000008">
    <property type="protein sequence ID" value="KAG2384527.1"/>
    <property type="molecule type" value="Genomic_DNA"/>
</dbReference>
<dbReference type="Gramene" id="KOM55928">
    <property type="protein sequence ID" value="KOM55928"/>
    <property type="gene ID" value="LR48_Vigan10g182000"/>
</dbReference>
<reference evidence="3" key="2">
    <citation type="submission" date="2015-02" db="EMBL/GenBank/DDBJ databases">
        <authorList>
            <person name="Chooi Y.-H."/>
        </authorList>
    </citation>
    <scope>NUCLEOTIDE SEQUENCE</scope>
    <source>
        <tissue evidence="3">Seedling</tissue>
    </source>
</reference>
<dbReference type="EMBL" id="CM003380">
    <property type="protein sequence ID" value="KOM55928.1"/>
    <property type="molecule type" value="Genomic_DNA"/>
</dbReference>
<name>A0A0L9VLR4_PHAAN</name>
<organism evidence="3 4">
    <name type="scientific">Phaseolus angularis</name>
    <name type="common">Azuki bean</name>
    <name type="synonym">Vigna angularis</name>
    <dbReference type="NCBI Taxonomy" id="3914"/>
    <lineage>
        <taxon>Eukaryota</taxon>
        <taxon>Viridiplantae</taxon>
        <taxon>Streptophyta</taxon>
        <taxon>Embryophyta</taxon>
        <taxon>Tracheophyta</taxon>
        <taxon>Spermatophyta</taxon>
        <taxon>Magnoliopsida</taxon>
        <taxon>eudicotyledons</taxon>
        <taxon>Gunneridae</taxon>
        <taxon>Pentapetalae</taxon>
        <taxon>rosids</taxon>
        <taxon>fabids</taxon>
        <taxon>Fabales</taxon>
        <taxon>Fabaceae</taxon>
        <taxon>Papilionoideae</taxon>
        <taxon>50 kb inversion clade</taxon>
        <taxon>NPAAA clade</taxon>
        <taxon>indigoferoid/millettioid clade</taxon>
        <taxon>Phaseoleae</taxon>
        <taxon>Vigna</taxon>
    </lineage>
</organism>
<gene>
    <name evidence="2" type="ORF">HKW66_Vig0147090</name>
    <name evidence="3" type="ORF">LR48_Vigan10g182000</name>
</gene>
<evidence type="ECO:0000313" key="2">
    <source>
        <dbReference type="EMBL" id="KAG2384527.1"/>
    </source>
</evidence>
<evidence type="ECO:0000313" key="4">
    <source>
        <dbReference type="Proteomes" id="UP000053144"/>
    </source>
</evidence>
<dbReference type="GO" id="GO:0050821">
    <property type="term" value="P:protein stabilization"/>
    <property type="evidence" value="ECO:0007669"/>
    <property type="project" value="TreeGrafter"/>
</dbReference>
<evidence type="ECO:0000313" key="3">
    <source>
        <dbReference type="EMBL" id="KOM55928.1"/>
    </source>
</evidence>
<dbReference type="AlphaFoldDB" id="A0A0L9VLR4"/>
<reference evidence="2 5" key="3">
    <citation type="submission" date="2020-05" db="EMBL/GenBank/DDBJ databases">
        <title>Vigna angularis (adzuki bean) Var. LongXiaoDou No. 4 denovo assembly.</title>
        <authorList>
            <person name="Xiang H."/>
        </authorList>
    </citation>
    <scope>NUCLEOTIDE SEQUENCE [LARGE SCALE GENOMIC DNA]</scope>
    <source>
        <tissue evidence="2">Leaf</tissue>
    </source>
</reference>
<dbReference type="Gene3D" id="1.20.58.120">
    <property type="entry name" value="BAG domain"/>
    <property type="match status" value="1"/>
</dbReference>
<dbReference type="PANTHER" id="PTHR12329">
    <property type="entry name" value="BCL2-ASSOCIATED ATHANOGENE"/>
    <property type="match status" value="1"/>
</dbReference>
<dbReference type="GO" id="GO:0005737">
    <property type="term" value="C:cytoplasm"/>
    <property type="evidence" value="ECO:0007669"/>
    <property type="project" value="TreeGrafter"/>
</dbReference>
<dbReference type="InterPro" id="IPR036533">
    <property type="entry name" value="BAG_dom_sf"/>
</dbReference>
<dbReference type="Proteomes" id="UP000743370">
    <property type="component" value="Unassembled WGS sequence"/>
</dbReference>
<accession>A0A0L9VLR4</accession>
<dbReference type="Proteomes" id="UP000053144">
    <property type="component" value="Chromosome 10"/>
</dbReference>
<dbReference type="GO" id="GO:0000774">
    <property type="term" value="F:adenyl-nucleotide exchange factor activity"/>
    <property type="evidence" value="ECO:0007669"/>
    <property type="project" value="TreeGrafter"/>
</dbReference>
<dbReference type="PANTHER" id="PTHR12329:SF50">
    <property type="entry name" value="BAG FAMILY MOLECULAR CHAPERONE REGULATOR 3"/>
    <property type="match status" value="1"/>
</dbReference>
<evidence type="ECO:0000256" key="1">
    <source>
        <dbReference type="SAM" id="MobiDB-lite"/>
    </source>
</evidence>
<evidence type="ECO:0000313" key="5">
    <source>
        <dbReference type="Proteomes" id="UP000743370"/>
    </source>
</evidence>
<sequence length="200" mass="22899">MFGVKDKSKIVLVEDPISQEKRLLERRKNAKMEKAAKLISEINLEVDRLARMFIHTVHSQVQRTPLTSSQTPYIGVALRQWKPSHVAIAPSSRHHNTIATPPQHRRHTATEPPNRHKRPTITTHKVVSPNLAHNPQTAVNEPTKQRRREHHKIVETTTTPLIHGTSTMGKEREGELETRAKGREIGEILSIWERIPNPRT</sequence>
<reference evidence="4" key="1">
    <citation type="journal article" date="2015" name="Proc. Natl. Acad. Sci. U.S.A.">
        <title>Genome sequencing of adzuki bean (Vigna angularis) provides insight into high starch and low fat accumulation and domestication.</title>
        <authorList>
            <person name="Yang K."/>
            <person name="Tian Z."/>
            <person name="Chen C."/>
            <person name="Luo L."/>
            <person name="Zhao B."/>
            <person name="Wang Z."/>
            <person name="Yu L."/>
            <person name="Li Y."/>
            <person name="Sun Y."/>
            <person name="Li W."/>
            <person name="Chen Y."/>
            <person name="Li Y."/>
            <person name="Zhang Y."/>
            <person name="Ai D."/>
            <person name="Zhao J."/>
            <person name="Shang C."/>
            <person name="Ma Y."/>
            <person name="Wu B."/>
            <person name="Wang M."/>
            <person name="Gao L."/>
            <person name="Sun D."/>
            <person name="Zhang P."/>
            <person name="Guo F."/>
            <person name="Wang W."/>
            <person name="Li Y."/>
            <person name="Wang J."/>
            <person name="Varshney R.K."/>
            <person name="Wang J."/>
            <person name="Ling H.Q."/>
            <person name="Wan P."/>
        </authorList>
    </citation>
    <scope>NUCLEOTIDE SEQUENCE</scope>
    <source>
        <strain evidence="4">cv. Jingnong 6</strain>
    </source>
</reference>
<protein>
    <submittedName>
        <fullName evidence="2">BAG family molecular chaperone regulator 1 Bcl-2-associated athanogene 1</fullName>
    </submittedName>
</protein>
<dbReference type="InterPro" id="IPR039773">
    <property type="entry name" value="BAG_chaperone_regulator"/>
</dbReference>